<keyword evidence="1" id="KW-0732">Signal</keyword>
<evidence type="ECO:0000313" key="4">
    <source>
        <dbReference type="Proteomes" id="UP000061839"/>
    </source>
</evidence>
<dbReference type="GO" id="GO:0042597">
    <property type="term" value="C:periplasmic space"/>
    <property type="evidence" value="ECO:0007669"/>
    <property type="project" value="UniProtKB-ARBA"/>
</dbReference>
<organism evidence="3 4">
    <name type="scientific">Psychromicrobium lacuslunae</name>
    <dbReference type="NCBI Taxonomy" id="1618207"/>
    <lineage>
        <taxon>Bacteria</taxon>
        <taxon>Bacillati</taxon>
        <taxon>Actinomycetota</taxon>
        <taxon>Actinomycetes</taxon>
        <taxon>Micrococcales</taxon>
        <taxon>Micrococcaceae</taxon>
        <taxon>Psychromicrobium</taxon>
    </lineage>
</organism>
<protein>
    <submittedName>
        <fullName evidence="3">ABC transporter substrate-binding protein</fullName>
    </submittedName>
</protein>
<evidence type="ECO:0000259" key="2">
    <source>
        <dbReference type="Pfam" id="PF00496"/>
    </source>
</evidence>
<name>A0A0D4BZQ7_9MICC</name>
<proteinExistence type="predicted"/>
<dbReference type="GO" id="GO:0015833">
    <property type="term" value="P:peptide transport"/>
    <property type="evidence" value="ECO:0007669"/>
    <property type="project" value="TreeGrafter"/>
</dbReference>
<dbReference type="STRING" id="1618207.UM93_08735"/>
<reference evidence="3 4" key="1">
    <citation type="journal article" date="2015" name="Genome Announc.">
        <title>Complete Genome Sequencing of Protease-Producing Novel Arthrobacter sp. Strain IHBB 11108 Using PacBio Single-Molecule Real-Time Sequencing Technology.</title>
        <authorList>
            <person name="Kiran S."/>
            <person name="Swarnkar M.K."/>
            <person name="Pal M."/>
            <person name="Thakur R."/>
            <person name="Tewari R."/>
            <person name="Singh A.K."/>
            <person name="Gulati A."/>
        </authorList>
    </citation>
    <scope>NUCLEOTIDE SEQUENCE [LARGE SCALE GENOMIC DNA]</scope>
    <source>
        <strain evidence="3 4">IHBB 11108</strain>
    </source>
</reference>
<dbReference type="RefSeq" id="WP_045075045.1">
    <property type="nucleotide sequence ID" value="NZ_CP011005.1"/>
</dbReference>
<dbReference type="GO" id="GO:1904680">
    <property type="term" value="F:peptide transmembrane transporter activity"/>
    <property type="evidence" value="ECO:0007669"/>
    <property type="project" value="TreeGrafter"/>
</dbReference>
<evidence type="ECO:0000313" key="3">
    <source>
        <dbReference type="EMBL" id="AJT41576.1"/>
    </source>
</evidence>
<evidence type="ECO:0000256" key="1">
    <source>
        <dbReference type="SAM" id="SignalP"/>
    </source>
</evidence>
<dbReference type="Gene3D" id="3.10.105.10">
    <property type="entry name" value="Dipeptide-binding Protein, Domain 3"/>
    <property type="match status" value="1"/>
</dbReference>
<dbReference type="Gene3D" id="3.90.76.10">
    <property type="entry name" value="Dipeptide-binding Protein, Domain 1"/>
    <property type="match status" value="1"/>
</dbReference>
<dbReference type="HOGENOM" id="CLU_017028_0_3_11"/>
<feature type="chain" id="PRO_5038806166" evidence="1">
    <location>
        <begin position="25"/>
        <end position="559"/>
    </location>
</feature>
<dbReference type="PANTHER" id="PTHR30290">
    <property type="entry name" value="PERIPLASMIC BINDING COMPONENT OF ABC TRANSPORTER"/>
    <property type="match status" value="1"/>
</dbReference>
<dbReference type="GO" id="GO:0043190">
    <property type="term" value="C:ATP-binding cassette (ABC) transporter complex"/>
    <property type="evidence" value="ECO:0007669"/>
    <property type="project" value="InterPro"/>
</dbReference>
<dbReference type="PIRSF" id="PIRSF002741">
    <property type="entry name" value="MppA"/>
    <property type="match status" value="1"/>
</dbReference>
<dbReference type="InterPro" id="IPR039424">
    <property type="entry name" value="SBP_5"/>
</dbReference>
<gene>
    <name evidence="3" type="ORF">UM93_08735</name>
</gene>
<keyword evidence="4" id="KW-1185">Reference proteome</keyword>
<dbReference type="KEGG" id="ari:UM93_08735"/>
<sequence length="559" mass="60274">MRFSRTSKAIGIAAIAALALTACGGGGGGTSSNGTDNKGNPEAIITAYGGEPQKPLMPADTNEVFGGRVVEQLFQGLRSYKADGTAENELAESIDSTDNQNWTIKIKTGTKFTNDEAVTAKSFVDAWNFAALSTSIQSNSSFFSNIEGYDAVSATEGEGDAAKPAPKAQTMTGLKVVDDSTFTVKLSAPDPDYPESLGYSAFMPLPSAAIKDPKTYGQKPVGNGPYKMGPDGWQHDKSISLVKNADYKGPREPKNGGVTFTFYTDVNSAYTDIQGDTLDVMDGVPGNYLTTYKTDLPDHNTEKASAANSTLNIPSYVPGFGNDEEGKLRRQALSLAINREEICKVIFNGTRTPAVAFVSPSLQNFDANIPGAADLLKFDAAKAQDLWAQANKIKPWDASKPLTLSYNTSGAGNKEWIDAVANQFKTNLKIAAEGKPYAQFSAMLDDRQNKKLTGLVRAGWQWDYPSIYNGLAPLYESGASSNYEQYSNPEFDKTLKEAVAAKSPDEAKKKYVDAQAILFKDLPNLPLWDQIQQAVWSTKASGVELDWRGAIVYSNIVKS</sequence>
<dbReference type="AlphaFoldDB" id="A0A0D4BZQ7"/>
<accession>A0A0D4BZQ7</accession>
<dbReference type="SUPFAM" id="SSF53850">
    <property type="entry name" value="Periplasmic binding protein-like II"/>
    <property type="match status" value="1"/>
</dbReference>
<dbReference type="OrthoDB" id="9046151at2"/>
<dbReference type="Proteomes" id="UP000061839">
    <property type="component" value="Chromosome"/>
</dbReference>
<dbReference type="EMBL" id="CP011005">
    <property type="protein sequence ID" value="AJT41576.1"/>
    <property type="molecule type" value="Genomic_DNA"/>
</dbReference>
<dbReference type="Gene3D" id="3.40.190.10">
    <property type="entry name" value="Periplasmic binding protein-like II"/>
    <property type="match status" value="1"/>
</dbReference>
<dbReference type="PATRIC" id="fig|1618207.4.peg.1770"/>
<dbReference type="InterPro" id="IPR000914">
    <property type="entry name" value="SBP_5_dom"/>
</dbReference>
<feature type="signal peptide" evidence="1">
    <location>
        <begin position="1"/>
        <end position="24"/>
    </location>
</feature>
<dbReference type="Pfam" id="PF00496">
    <property type="entry name" value="SBP_bac_5"/>
    <property type="match status" value="1"/>
</dbReference>
<dbReference type="InterPro" id="IPR030678">
    <property type="entry name" value="Peptide/Ni-bd"/>
</dbReference>
<dbReference type="PANTHER" id="PTHR30290:SF83">
    <property type="entry name" value="ABC TRANSPORTER SUBSTRATE-BINDING PROTEIN"/>
    <property type="match status" value="1"/>
</dbReference>
<feature type="domain" description="Solute-binding protein family 5" evidence="2">
    <location>
        <begin position="87"/>
        <end position="481"/>
    </location>
</feature>
<dbReference type="CDD" id="cd00995">
    <property type="entry name" value="PBP2_NikA_DppA_OppA_like"/>
    <property type="match status" value="1"/>
</dbReference>
<dbReference type="PROSITE" id="PS51257">
    <property type="entry name" value="PROKAR_LIPOPROTEIN"/>
    <property type="match status" value="1"/>
</dbReference>